<dbReference type="KEGG" id="taa:NMY3_01679"/>
<dbReference type="AlphaFoldDB" id="A0A654M8P8"/>
<dbReference type="EMBL" id="CP012850">
    <property type="protein sequence ID" value="ALI35882.1"/>
    <property type="molecule type" value="Genomic_DNA"/>
</dbReference>
<protein>
    <submittedName>
        <fullName evidence="2">Uncharacterized protein</fullName>
    </submittedName>
</protein>
<organism evidence="2 3">
    <name type="scientific">Candidatus Nitrosocosmicus oleophilus</name>
    <dbReference type="NCBI Taxonomy" id="1353260"/>
    <lineage>
        <taxon>Archaea</taxon>
        <taxon>Nitrososphaerota</taxon>
        <taxon>Nitrososphaeria</taxon>
        <taxon>Nitrososphaerales</taxon>
        <taxon>Nitrososphaeraceae</taxon>
        <taxon>Candidatus Nitrosocosmicus</taxon>
    </lineage>
</organism>
<sequence length="123" mass="13587">MDYYYRITLIVLVSIAVTGLIAIPFGNPKFIDRAIILELTFIALSVLIWKGYHKALYACIPLAALIIIGNSLAPPHVNLMMTFSKPLNAIVLILGGYVLQIVLIYSSLRAILNIRSKRLTTSA</sequence>
<feature type="transmembrane region" description="Helical" evidence="1">
    <location>
        <begin position="89"/>
        <end position="108"/>
    </location>
</feature>
<dbReference type="Proteomes" id="UP000058925">
    <property type="component" value="Chromosome"/>
</dbReference>
<feature type="transmembrane region" description="Helical" evidence="1">
    <location>
        <begin position="31"/>
        <end position="49"/>
    </location>
</feature>
<name>A0A654M8P8_9ARCH</name>
<keyword evidence="1" id="KW-1133">Transmembrane helix</keyword>
<evidence type="ECO:0000313" key="2">
    <source>
        <dbReference type="EMBL" id="ALI35882.1"/>
    </source>
</evidence>
<reference evidence="3" key="1">
    <citation type="submission" date="2015-10" db="EMBL/GenBank/DDBJ databases">
        <title>Niche specialization of a soil ammonia-oxidizing archaeon, Candidatus Nitrosocosmicus oleophilus.</title>
        <authorList>
            <person name="Jung M.-Y."/>
            <person name="Rhee S.-K."/>
        </authorList>
    </citation>
    <scope>NUCLEOTIDE SEQUENCE [LARGE SCALE GENOMIC DNA]</scope>
    <source>
        <strain evidence="3">MY3</strain>
    </source>
</reference>
<keyword evidence="1" id="KW-0472">Membrane</keyword>
<feature type="transmembrane region" description="Helical" evidence="1">
    <location>
        <begin position="7"/>
        <end position="25"/>
    </location>
</feature>
<evidence type="ECO:0000313" key="3">
    <source>
        <dbReference type="Proteomes" id="UP000058925"/>
    </source>
</evidence>
<proteinExistence type="predicted"/>
<gene>
    <name evidence="2" type="ORF">NMY3_01679</name>
</gene>
<keyword evidence="3" id="KW-1185">Reference proteome</keyword>
<evidence type="ECO:0000256" key="1">
    <source>
        <dbReference type="SAM" id="Phobius"/>
    </source>
</evidence>
<feature type="transmembrane region" description="Helical" evidence="1">
    <location>
        <begin position="56"/>
        <end position="77"/>
    </location>
</feature>
<accession>A0A654M8P8</accession>
<keyword evidence="1" id="KW-0812">Transmembrane</keyword>